<keyword evidence="1" id="KW-0472">Membrane</keyword>
<name>A0A7I7WAD7_9MYCO</name>
<reference evidence="2" key="3">
    <citation type="submission" date="2020-02" db="EMBL/GenBank/DDBJ databases">
        <authorList>
            <person name="Matsumoto Y."/>
            <person name="Motooka D."/>
            <person name="Nakamura S."/>
        </authorList>
    </citation>
    <scope>NUCLEOTIDE SEQUENCE</scope>
    <source>
        <strain evidence="2">JCM 12687</strain>
    </source>
</reference>
<evidence type="ECO:0008006" key="6">
    <source>
        <dbReference type="Google" id="ProtNLM"/>
    </source>
</evidence>
<dbReference type="AlphaFoldDB" id="A0A7I7WAD7"/>
<dbReference type="RefSeq" id="WP_083129476.1">
    <property type="nucleotide sequence ID" value="NZ_AP022606.1"/>
</dbReference>
<evidence type="ECO:0000313" key="3">
    <source>
        <dbReference type="EMBL" id="ORA40693.1"/>
    </source>
</evidence>
<feature type="transmembrane region" description="Helical" evidence="1">
    <location>
        <begin position="7"/>
        <end position="26"/>
    </location>
</feature>
<protein>
    <recommendedName>
        <fullName evidence="6">Lipoprotein</fullName>
    </recommendedName>
</protein>
<reference evidence="2 5" key="2">
    <citation type="journal article" date="2019" name="Emerg. Microbes Infect.">
        <title>Comprehensive subspecies identification of 175 nontuberculous mycobacteria species based on 7547 genomic profiles.</title>
        <authorList>
            <person name="Matsumoto Y."/>
            <person name="Kinjo T."/>
            <person name="Motooka D."/>
            <person name="Nabeya D."/>
            <person name="Jung N."/>
            <person name="Uechi K."/>
            <person name="Horii T."/>
            <person name="Iida T."/>
            <person name="Fujita J."/>
            <person name="Nakamura S."/>
        </authorList>
    </citation>
    <scope>NUCLEOTIDE SEQUENCE [LARGE SCALE GENOMIC DNA]</scope>
    <source>
        <strain evidence="2 5">JCM 12687</strain>
    </source>
</reference>
<keyword evidence="1" id="KW-1133">Transmembrane helix</keyword>
<dbReference type="EMBL" id="AP022606">
    <property type="protein sequence ID" value="BBZ14559.1"/>
    <property type="molecule type" value="Genomic_DNA"/>
</dbReference>
<dbReference type="Proteomes" id="UP000467379">
    <property type="component" value="Chromosome"/>
</dbReference>
<reference evidence="3 4" key="1">
    <citation type="submission" date="2016-12" db="EMBL/GenBank/DDBJ databases">
        <title>The new phylogeny of genus Mycobacterium.</title>
        <authorList>
            <person name="Tortoli E."/>
            <person name="Trovato A."/>
            <person name="Cirillo D.M."/>
        </authorList>
    </citation>
    <scope>NUCLEOTIDE SEQUENCE [LARGE SCALE GENOMIC DNA]</scope>
    <source>
        <strain evidence="3 4">DSM 44624</strain>
    </source>
</reference>
<keyword evidence="5" id="KW-1185">Reference proteome</keyword>
<evidence type="ECO:0000256" key="1">
    <source>
        <dbReference type="SAM" id="Phobius"/>
    </source>
</evidence>
<keyword evidence="1" id="KW-0812">Transmembrane</keyword>
<proteinExistence type="predicted"/>
<evidence type="ECO:0000313" key="4">
    <source>
        <dbReference type="Proteomes" id="UP000192441"/>
    </source>
</evidence>
<organism evidence="3 4">
    <name type="scientific">Mycobacterium branderi</name>
    <dbReference type="NCBI Taxonomy" id="43348"/>
    <lineage>
        <taxon>Bacteria</taxon>
        <taxon>Bacillati</taxon>
        <taxon>Actinomycetota</taxon>
        <taxon>Actinomycetes</taxon>
        <taxon>Mycobacteriales</taxon>
        <taxon>Mycobacteriaceae</taxon>
        <taxon>Mycobacterium</taxon>
    </lineage>
</organism>
<evidence type="ECO:0000313" key="2">
    <source>
        <dbReference type="EMBL" id="BBZ14559.1"/>
    </source>
</evidence>
<dbReference type="OrthoDB" id="582215at2"/>
<evidence type="ECO:0000313" key="5">
    <source>
        <dbReference type="Proteomes" id="UP000467379"/>
    </source>
</evidence>
<accession>A0A7I7WAD7</accession>
<sequence>MPEFTRRTALAVIGTAGAIGVVGYLLRTNTIRTPAGRANGPGMMGGVSGTDMDRYMTMFARHGELRRTVENIPGGVRTTTESDAPDLVAQLHAHVGSMYQHLDQDAEVTCMSQSLPTLFRRAPDYQRRITLTPNGVIATETATDPNLTNAIRAHAQEVTGFVTDGMPAMMGPMMGGRGMMGS</sequence>
<dbReference type="Proteomes" id="UP000192441">
    <property type="component" value="Unassembled WGS sequence"/>
</dbReference>
<dbReference type="EMBL" id="MVHM01000001">
    <property type="protein sequence ID" value="ORA40693.1"/>
    <property type="molecule type" value="Genomic_DNA"/>
</dbReference>
<gene>
    <name evidence="3" type="ORF">BST20_00550</name>
    <name evidence="2" type="ORF">MBRA_47540</name>
</gene>